<dbReference type="SUPFAM" id="SSF111304">
    <property type="entry name" value="Recombination protein RecR"/>
    <property type="match status" value="2"/>
</dbReference>
<keyword evidence="3 7" id="KW-0863">Zinc-finger</keyword>
<dbReference type="Pfam" id="PF13662">
    <property type="entry name" value="Toprim_4"/>
    <property type="match status" value="1"/>
</dbReference>
<dbReference type="Gene3D" id="3.40.1360.10">
    <property type="match status" value="1"/>
</dbReference>
<dbReference type="PANTHER" id="PTHR30446">
    <property type="entry name" value="RECOMBINATION PROTEIN RECR"/>
    <property type="match status" value="1"/>
</dbReference>
<keyword evidence="5 7" id="KW-0233">DNA recombination</keyword>
<evidence type="ECO:0000313" key="9">
    <source>
        <dbReference type="EMBL" id="OHA00809.1"/>
    </source>
</evidence>
<dbReference type="EMBL" id="MHQI01000006">
    <property type="protein sequence ID" value="OHA00809.1"/>
    <property type="molecule type" value="Genomic_DNA"/>
</dbReference>
<protein>
    <recommendedName>
        <fullName evidence="7">Recombination protein RecR</fullName>
    </recommendedName>
</protein>
<feature type="domain" description="Toprim" evidence="8">
    <location>
        <begin position="48"/>
        <end position="183"/>
    </location>
</feature>
<keyword evidence="4 7" id="KW-0862">Zinc</keyword>
<dbReference type="PANTHER" id="PTHR30446:SF0">
    <property type="entry name" value="RECOMBINATION PROTEIN RECR"/>
    <property type="match status" value="1"/>
</dbReference>
<dbReference type="HAMAP" id="MF_00017">
    <property type="entry name" value="RecR"/>
    <property type="match status" value="1"/>
</dbReference>
<evidence type="ECO:0000256" key="7">
    <source>
        <dbReference type="HAMAP-Rule" id="MF_00017"/>
    </source>
</evidence>
<evidence type="ECO:0000256" key="4">
    <source>
        <dbReference type="ARBA" id="ARBA00022833"/>
    </source>
</evidence>
<evidence type="ECO:0000256" key="2">
    <source>
        <dbReference type="ARBA" id="ARBA00022763"/>
    </source>
</evidence>
<comment type="caution">
    <text evidence="7">Lacks conserved residue(s) required for the propagation of feature annotation.</text>
</comment>
<comment type="caution">
    <text evidence="9">The sequence shown here is derived from an EMBL/GenBank/DDBJ whole genome shotgun (WGS) entry which is preliminary data.</text>
</comment>
<dbReference type="InterPro" id="IPR000093">
    <property type="entry name" value="DNA_Rcmb_RecR"/>
</dbReference>
<comment type="similarity">
    <text evidence="7">Belongs to the RecR family.</text>
</comment>
<dbReference type="InterPro" id="IPR006171">
    <property type="entry name" value="TOPRIM_dom"/>
</dbReference>
<keyword evidence="6 7" id="KW-0234">DNA repair</keyword>
<dbReference type="Pfam" id="PF21175">
    <property type="entry name" value="RecR_C"/>
    <property type="match status" value="1"/>
</dbReference>
<organism evidence="9 10">
    <name type="scientific">Candidatus Sungbacteria bacterium RIFCSPHIGHO2_02_FULL_47_11</name>
    <dbReference type="NCBI Taxonomy" id="1802270"/>
    <lineage>
        <taxon>Bacteria</taxon>
        <taxon>Candidatus Sungiibacteriota</taxon>
    </lineage>
</organism>
<gene>
    <name evidence="7" type="primary">recR</name>
    <name evidence="9" type="ORF">A3C07_02075</name>
</gene>
<name>A0A1G2KQX3_9BACT</name>
<evidence type="ECO:0000259" key="8">
    <source>
        <dbReference type="PROSITE" id="PS50880"/>
    </source>
</evidence>
<reference evidence="9 10" key="1">
    <citation type="journal article" date="2016" name="Nat. Commun.">
        <title>Thousands of microbial genomes shed light on interconnected biogeochemical processes in an aquifer system.</title>
        <authorList>
            <person name="Anantharaman K."/>
            <person name="Brown C.T."/>
            <person name="Hug L.A."/>
            <person name="Sharon I."/>
            <person name="Castelle C.J."/>
            <person name="Probst A.J."/>
            <person name="Thomas B.C."/>
            <person name="Singh A."/>
            <person name="Wilkins M.J."/>
            <person name="Karaoz U."/>
            <person name="Brodie E.L."/>
            <person name="Williams K.H."/>
            <person name="Hubbard S.S."/>
            <person name="Banfield J.F."/>
        </authorList>
    </citation>
    <scope>NUCLEOTIDE SEQUENCE [LARGE SCALE GENOMIC DNA]</scope>
</reference>
<proteinExistence type="inferred from homology"/>
<evidence type="ECO:0000256" key="5">
    <source>
        <dbReference type="ARBA" id="ARBA00023172"/>
    </source>
</evidence>
<evidence type="ECO:0000256" key="6">
    <source>
        <dbReference type="ARBA" id="ARBA00023204"/>
    </source>
</evidence>
<dbReference type="InterPro" id="IPR023627">
    <property type="entry name" value="Rcmb_RecR"/>
</dbReference>
<accession>A0A1G2KQX3</accession>
<evidence type="ECO:0000256" key="1">
    <source>
        <dbReference type="ARBA" id="ARBA00022723"/>
    </source>
</evidence>
<dbReference type="AlphaFoldDB" id="A0A1G2KQX3"/>
<evidence type="ECO:0000256" key="3">
    <source>
        <dbReference type="ARBA" id="ARBA00022771"/>
    </source>
</evidence>
<dbReference type="GO" id="GO:0003677">
    <property type="term" value="F:DNA binding"/>
    <property type="evidence" value="ECO:0007669"/>
    <property type="project" value="UniProtKB-UniRule"/>
</dbReference>
<evidence type="ECO:0000313" key="10">
    <source>
        <dbReference type="Proteomes" id="UP000179023"/>
    </source>
</evidence>
<dbReference type="STRING" id="1802270.A3C07_02075"/>
<keyword evidence="1 7" id="KW-0479">Metal-binding</keyword>
<dbReference type="GO" id="GO:0006281">
    <property type="term" value="P:DNA repair"/>
    <property type="evidence" value="ECO:0007669"/>
    <property type="project" value="UniProtKB-UniRule"/>
</dbReference>
<dbReference type="Proteomes" id="UP000179023">
    <property type="component" value="Unassembled WGS sequence"/>
</dbReference>
<dbReference type="GO" id="GO:0008270">
    <property type="term" value="F:zinc ion binding"/>
    <property type="evidence" value="ECO:0007669"/>
    <property type="project" value="UniProtKB-KW"/>
</dbReference>
<comment type="function">
    <text evidence="7">May play a role in DNA repair. It seems to be involved in an RecBC-independent recombinational process of DNA repair. It may act with RecF and RecO.</text>
</comment>
<dbReference type="GO" id="GO:0006310">
    <property type="term" value="P:DNA recombination"/>
    <property type="evidence" value="ECO:0007669"/>
    <property type="project" value="UniProtKB-UniRule"/>
</dbReference>
<dbReference type="PROSITE" id="PS50880">
    <property type="entry name" value="TOPRIM"/>
    <property type="match status" value="1"/>
</dbReference>
<sequence length="204" mass="22171">MKNGTAREFAETLRELEKIGFCGLCYRSVEKSGSVLCRICADKKRDHAVIAVVEKESDMQNLEKMEAYRGLYHVLGGVVSPLDSESTKGLHLKELYKRVENLLNPIRDNPPQAAGAAPAAARSVRASSNGGTISNGARKCEVILATNTTTEGDTTALYIERILAPLAEKHAGLKISRLGRGLSLGSELEYADEVTLKNALTNRR</sequence>
<keyword evidence="2 7" id="KW-0227">DNA damage</keyword>